<dbReference type="Proteomes" id="UP000319976">
    <property type="component" value="Chromosome"/>
</dbReference>
<reference evidence="7 8" key="1">
    <citation type="submission" date="2019-02" db="EMBL/GenBank/DDBJ databases">
        <title>Deep-cultivation of Planctomycetes and their phenomic and genomic characterization uncovers novel biology.</title>
        <authorList>
            <person name="Wiegand S."/>
            <person name="Jogler M."/>
            <person name="Boedeker C."/>
            <person name="Pinto D."/>
            <person name="Vollmers J."/>
            <person name="Rivas-Marin E."/>
            <person name="Kohn T."/>
            <person name="Peeters S.H."/>
            <person name="Heuer A."/>
            <person name="Rast P."/>
            <person name="Oberbeckmann S."/>
            <person name="Bunk B."/>
            <person name="Jeske O."/>
            <person name="Meyerdierks A."/>
            <person name="Storesund J.E."/>
            <person name="Kallscheuer N."/>
            <person name="Luecker S."/>
            <person name="Lage O.M."/>
            <person name="Pohl T."/>
            <person name="Merkel B.J."/>
            <person name="Hornburger P."/>
            <person name="Mueller R.-W."/>
            <person name="Bruemmer F."/>
            <person name="Labrenz M."/>
            <person name="Spormann A.M."/>
            <person name="Op den Camp H."/>
            <person name="Overmann J."/>
            <person name="Amann R."/>
            <person name="Jetten M.S.M."/>
            <person name="Mascher T."/>
            <person name="Medema M.H."/>
            <person name="Devos D.P."/>
            <person name="Kaster A.-K."/>
            <person name="Ovreas L."/>
            <person name="Rohde M."/>
            <person name="Galperin M.Y."/>
            <person name="Jogler C."/>
        </authorList>
    </citation>
    <scope>NUCLEOTIDE SEQUENCE [LARGE SCALE GENOMIC DNA]</scope>
    <source>
        <strain evidence="7 8">V22</strain>
    </source>
</reference>
<gene>
    <name evidence="7" type="ORF">V22_13460</name>
</gene>
<dbReference type="SUPFAM" id="SSF46626">
    <property type="entry name" value="Cytochrome c"/>
    <property type="match status" value="1"/>
</dbReference>
<dbReference type="PANTHER" id="PTHR30600">
    <property type="entry name" value="CYTOCHROME C PEROXIDASE-RELATED"/>
    <property type="match status" value="1"/>
</dbReference>
<dbReference type="PROSITE" id="PS51007">
    <property type="entry name" value="CYTC"/>
    <property type="match status" value="1"/>
</dbReference>
<feature type="chain" id="PRO_5022214569" evidence="5">
    <location>
        <begin position="33"/>
        <end position="466"/>
    </location>
</feature>
<dbReference type="GO" id="GO:0004130">
    <property type="term" value="F:cytochrome-c peroxidase activity"/>
    <property type="evidence" value="ECO:0007669"/>
    <property type="project" value="TreeGrafter"/>
</dbReference>
<keyword evidence="3 4" id="KW-0408">Iron</keyword>
<evidence type="ECO:0000256" key="4">
    <source>
        <dbReference type="PROSITE-ProRule" id="PRU00433"/>
    </source>
</evidence>
<dbReference type="RefSeq" id="WP_145261010.1">
    <property type="nucleotide sequence ID" value="NZ_CP036316.1"/>
</dbReference>
<name>A0A517T6V9_9PLAN</name>
<keyword evidence="2 4" id="KW-0479">Metal-binding</keyword>
<sequence length="466" mass="52984" precursor="true">MLLVRTSSKRIGSAVLGAIFALCSVCSATALAVDGEVDDFVALPQRGYELLRNKAFLPPDFDEEVIDQVWRMWPETERKVAEQADVETRRQLVFERYGITPSPEDPTTPLGYVVSDDGKWSMNCFACHGGKVLGETIPGLPNSHINLESLTTDVRNTKLQLRKTLSHLDLGSLHIPLGTSRGTTNAVVFGIVLDGIRDADMNVNLTRDTRPHNHHDMDAPPWWHLKKKQRLYIDGFAPKNHRMLVQFTLVTENDRKKIYSFEDDFRHIQAYIESIEPPKYPFSINEELAQRGKLIFENNCAECHGTYGGDWVYPERNIPIDDIGTDRVRYDSLSPKHRAHLKKSWMSNYGADEVIPEPAGYIAPPLDGVWASAPYFHNGSVPTLWHVLHPDQRPKVWKRTEDEYDRERIGLEVEEFSAMPKSAATLHEQRQYFDTSRKGKSAAGHDYPLSLSEDEKTALLEYLKSL</sequence>
<dbReference type="AlphaFoldDB" id="A0A517T6V9"/>
<organism evidence="7 8">
    <name type="scientific">Calycomorphotria hydatis</name>
    <dbReference type="NCBI Taxonomy" id="2528027"/>
    <lineage>
        <taxon>Bacteria</taxon>
        <taxon>Pseudomonadati</taxon>
        <taxon>Planctomycetota</taxon>
        <taxon>Planctomycetia</taxon>
        <taxon>Planctomycetales</taxon>
        <taxon>Planctomycetaceae</taxon>
        <taxon>Calycomorphotria</taxon>
    </lineage>
</organism>
<keyword evidence="8" id="KW-1185">Reference proteome</keyword>
<evidence type="ECO:0000256" key="5">
    <source>
        <dbReference type="SAM" id="SignalP"/>
    </source>
</evidence>
<dbReference type="Pfam" id="PF21419">
    <property type="entry name" value="RoxA-like_Cyt-c"/>
    <property type="match status" value="1"/>
</dbReference>
<evidence type="ECO:0000259" key="6">
    <source>
        <dbReference type="PROSITE" id="PS51007"/>
    </source>
</evidence>
<protein>
    <submittedName>
        <fullName evidence="7">Cytochrome c</fullName>
    </submittedName>
</protein>
<dbReference type="GO" id="GO:0046872">
    <property type="term" value="F:metal ion binding"/>
    <property type="evidence" value="ECO:0007669"/>
    <property type="project" value="UniProtKB-KW"/>
</dbReference>
<evidence type="ECO:0000313" key="8">
    <source>
        <dbReference type="Proteomes" id="UP000319976"/>
    </source>
</evidence>
<dbReference type="InterPro" id="IPR009056">
    <property type="entry name" value="Cyt_c-like_dom"/>
</dbReference>
<evidence type="ECO:0000313" key="7">
    <source>
        <dbReference type="EMBL" id="QDT64115.1"/>
    </source>
</evidence>
<dbReference type="KEGG" id="chya:V22_13460"/>
<evidence type="ECO:0000256" key="2">
    <source>
        <dbReference type="ARBA" id="ARBA00022723"/>
    </source>
</evidence>
<dbReference type="OrthoDB" id="417271at2"/>
<dbReference type="GO" id="GO:0009055">
    <property type="term" value="F:electron transfer activity"/>
    <property type="evidence" value="ECO:0007669"/>
    <property type="project" value="InterPro"/>
</dbReference>
<feature type="domain" description="Cytochrome c" evidence="6">
    <location>
        <begin position="287"/>
        <end position="466"/>
    </location>
</feature>
<dbReference type="PANTHER" id="PTHR30600:SF9">
    <property type="entry name" value="BLR7738 PROTEIN"/>
    <property type="match status" value="1"/>
</dbReference>
<dbReference type="InterPro" id="IPR036909">
    <property type="entry name" value="Cyt_c-like_dom_sf"/>
</dbReference>
<dbReference type="Gene3D" id="1.10.760.10">
    <property type="entry name" value="Cytochrome c-like domain"/>
    <property type="match status" value="1"/>
</dbReference>
<keyword evidence="5" id="KW-0732">Signal</keyword>
<keyword evidence="1 4" id="KW-0349">Heme</keyword>
<accession>A0A517T6V9</accession>
<dbReference type="GO" id="GO:0020037">
    <property type="term" value="F:heme binding"/>
    <property type="evidence" value="ECO:0007669"/>
    <property type="project" value="InterPro"/>
</dbReference>
<proteinExistence type="predicted"/>
<feature type="signal peptide" evidence="5">
    <location>
        <begin position="1"/>
        <end position="32"/>
    </location>
</feature>
<dbReference type="EMBL" id="CP036316">
    <property type="protein sequence ID" value="QDT64115.1"/>
    <property type="molecule type" value="Genomic_DNA"/>
</dbReference>
<evidence type="ECO:0000256" key="3">
    <source>
        <dbReference type="ARBA" id="ARBA00023004"/>
    </source>
</evidence>
<dbReference type="InterPro" id="IPR051395">
    <property type="entry name" value="Cytochrome_c_Peroxidase/MauG"/>
</dbReference>
<evidence type="ECO:0000256" key="1">
    <source>
        <dbReference type="ARBA" id="ARBA00022617"/>
    </source>
</evidence>